<name>A0A080LV65_9PROT</name>
<dbReference type="Proteomes" id="UP000020077">
    <property type="component" value="Unassembled WGS sequence"/>
</dbReference>
<organism evidence="1 2">
    <name type="scientific">Candidatus Accumulibacter phosphatis</name>
    <dbReference type="NCBI Taxonomy" id="327160"/>
    <lineage>
        <taxon>Bacteria</taxon>
        <taxon>Pseudomonadati</taxon>
        <taxon>Pseudomonadota</taxon>
        <taxon>Betaproteobacteria</taxon>
        <taxon>Candidatus Accumulibacter</taxon>
    </lineage>
</organism>
<comment type="caution">
    <text evidence="1">The sequence shown here is derived from an EMBL/GenBank/DDBJ whole genome shotgun (WGS) entry which is preliminary data.</text>
</comment>
<dbReference type="AlphaFoldDB" id="A0A080LV65"/>
<gene>
    <name evidence="1" type="ORF">AW09_002317</name>
</gene>
<evidence type="ECO:0000313" key="2">
    <source>
        <dbReference type="Proteomes" id="UP000020077"/>
    </source>
</evidence>
<protein>
    <submittedName>
        <fullName evidence="1">Uncharacterized protein</fullName>
    </submittedName>
</protein>
<accession>A0A080LV65</accession>
<proteinExistence type="predicted"/>
<reference evidence="1 2" key="1">
    <citation type="submission" date="2014-02" db="EMBL/GenBank/DDBJ databases">
        <title>Expanding our view of genomic diversity in Candidatus Accumulibacter clades.</title>
        <authorList>
            <person name="Skennerton C.T."/>
            <person name="Barr J.J."/>
            <person name="Slater F.R."/>
            <person name="Bond P.L."/>
            <person name="Tyson G.W."/>
        </authorList>
    </citation>
    <scope>NUCLEOTIDE SEQUENCE [LARGE SCALE GENOMIC DNA]</scope>
    <source>
        <strain evidence="2">BA-91</strain>
    </source>
</reference>
<evidence type="ECO:0000313" key="1">
    <source>
        <dbReference type="EMBL" id="KFB72496.1"/>
    </source>
</evidence>
<dbReference type="EMBL" id="JDVG02000382">
    <property type="protein sequence ID" value="KFB72496.1"/>
    <property type="molecule type" value="Genomic_DNA"/>
</dbReference>
<sequence>MATHFASLARQVVGSDRGQIPADPLTPNRDLLAFRPITTQTFRDGVPHETKAYAIAKSAHHFKFVKRK</sequence>